<dbReference type="SUPFAM" id="SSF55804">
    <property type="entry name" value="Phoshotransferase/anion transport protein"/>
    <property type="match status" value="1"/>
</dbReference>
<proteinExistence type="predicted"/>
<dbReference type="InterPro" id="IPR016152">
    <property type="entry name" value="PTrfase/Anion_transptr"/>
</dbReference>
<dbReference type="GO" id="GO:0008509">
    <property type="term" value="F:monoatomic anion transmembrane transporter activity"/>
    <property type="evidence" value="ECO:0007669"/>
    <property type="project" value="InterPro"/>
</dbReference>
<dbReference type="GO" id="GO:0005452">
    <property type="term" value="F:solute:inorganic anion antiporter activity"/>
    <property type="evidence" value="ECO:0007669"/>
    <property type="project" value="InterPro"/>
</dbReference>
<dbReference type="AlphaFoldDB" id="A0A1I8FPK2"/>
<evidence type="ECO:0000259" key="2">
    <source>
        <dbReference type="Pfam" id="PF07565"/>
    </source>
</evidence>
<accession>A0A1I8FPK2</accession>
<evidence type="ECO:0000313" key="4">
    <source>
        <dbReference type="WBParaSite" id="maker-unitig_42588-snap-gene-0.1-mRNA-1"/>
    </source>
</evidence>
<evidence type="ECO:0000256" key="1">
    <source>
        <dbReference type="SAM" id="MobiDB-lite"/>
    </source>
</evidence>
<reference evidence="4" key="1">
    <citation type="submission" date="2016-11" db="UniProtKB">
        <authorList>
            <consortium name="WormBaseParasite"/>
        </authorList>
    </citation>
    <scope>IDENTIFICATION</scope>
</reference>
<dbReference type="InterPro" id="IPR013769">
    <property type="entry name" value="Band3_cytoplasmic_dom"/>
</dbReference>
<feature type="domain" description="Band 3 cytoplasmic" evidence="2">
    <location>
        <begin position="1"/>
        <end position="48"/>
    </location>
</feature>
<protein>
    <submittedName>
        <fullName evidence="4">Band_3_cyto domain-containing protein</fullName>
    </submittedName>
</protein>
<feature type="region of interest" description="Disordered" evidence="1">
    <location>
        <begin position="51"/>
        <end position="84"/>
    </location>
</feature>
<dbReference type="Gene3D" id="3.40.930.10">
    <property type="entry name" value="Mannitol-specific EII, Chain A"/>
    <property type="match status" value="1"/>
</dbReference>
<dbReference type="Pfam" id="PF07565">
    <property type="entry name" value="Band_3_cyto"/>
    <property type="match status" value="1"/>
</dbReference>
<name>A0A1I8FPK2_9PLAT</name>
<dbReference type="WBParaSite" id="maker-unitig_42588-snap-gene-0.1-mRNA-1">
    <property type="protein sequence ID" value="maker-unitig_42588-snap-gene-0.1-mRNA-1"/>
    <property type="gene ID" value="maker-unitig_42588-snap-gene-0.1"/>
</dbReference>
<dbReference type="GO" id="GO:0016020">
    <property type="term" value="C:membrane"/>
    <property type="evidence" value="ECO:0007669"/>
    <property type="project" value="InterPro"/>
</dbReference>
<feature type="compositionally biased region" description="Low complexity" evidence="1">
    <location>
        <begin position="67"/>
        <end position="84"/>
    </location>
</feature>
<organism evidence="3 4">
    <name type="scientific">Macrostomum lignano</name>
    <dbReference type="NCBI Taxonomy" id="282301"/>
    <lineage>
        <taxon>Eukaryota</taxon>
        <taxon>Metazoa</taxon>
        <taxon>Spiralia</taxon>
        <taxon>Lophotrochozoa</taxon>
        <taxon>Platyhelminthes</taxon>
        <taxon>Rhabditophora</taxon>
        <taxon>Macrostomorpha</taxon>
        <taxon>Macrostomida</taxon>
        <taxon>Macrostomidae</taxon>
        <taxon>Macrostomum</taxon>
    </lineage>
</organism>
<dbReference type="PRINTS" id="PR01232">
    <property type="entry name" value="NAHCO3TRSPRT"/>
</dbReference>
<dbReference type="Proteomes" id="UP000095280">
    <property type="component" value="Unplaced"/>
</dbReference>
<keyword evidence="3" id="KW-1185">Reference proteome</keyword>
<sequence>MGRSMATLMSDEIFHDIAYLAKSKRICCPELTNFSSAALCCPPNEWDPSIRIEPPKEIPSQEPRKQGSGLVANASSAALGSASK</sequence>
<dbReference type="InterPro" id="IPR003024">
    <property type="entry name" value="Na/HCO3_transpt"/>
</dbReference>
<evidence type="ECO:0000313" key="3">
    <source>
        <dbReference type="Proteomes" id="UP000095280"/>
    </source>
</evidence>